<evidence type="ECO:0000256" key="1">
    <source>
        <dbReference type="ARBA" id="ARBA00022691"/>
    </source>
</evidence>
<dbReference type="InterPro" id="IPR050377">
    <property type="entry name" value="Radical_SAM_PqqE_MftC-like"/>
</dbReference>
<keyword evidence="2" id="KW-0479">Metal-binding</keyword>
<keyword evidence="1" id="KW-0949">S-adenosyl-L-methionine</keyword>
<dbReference type="SUPFAM" id="SSF102114">
    <property type="entry name" value="Radical SAM enzymes"/>
    <property type="match status" value="1"/>
</dbReference>
<accession>A0A9P3TYG1</accession>
<dbReference type="PROSITE" id="PS51918">
    <property type="entry name" value="RADICAL_SAM"/>
    <property type="match status" value="1"/>
</dbReference>
<dbReference type="Proteomes" id="UP000879542">
    <property type="component" value="Unassembled WGS sequence"/>
</dbReference>
<dbReference type="SFLD" id="SFLDG01067">
    <property type="entry name" value="SPASM/twitch_domain_containing"/>
    <property type="match status" value="1"/>
</dbReference>
<keyword evidence="4" id="KW-0411">Iron-sulfur</keyword>
<dbReference type="GO" id="GO:0003824">
    <property type="term" value="F:catalytic activity"/>
    <property type="evidence" value="ECO:0007669"/>
    <property type="project" value="InterPro"/>
</dbReference>
<dbReference type="InterPro" id="IPR023885">
    <property type="entry name" value="4Fe4S-binding_SPASM_dom"/>
</dbReference>
<dbReference type="NCBIfam" id="TIGR04085">
    <property type="entry name" value="rSAM_more_4Fe4S"/>
    <property type="match status" value="1"/>
</dbReference>
<dbReference type="RefSeq" id="WP_003427920.1">
    <property type="nucleotide sequence ID" value="NZ_AP025558.1"/>
</dbReference>
<name>A0A9P3TYG1_CLODI</name>
<reference evidence="5" key="1">
    <citation type="journal article" date="2018" name="Genome Biol.">
        <title>SKESA: strategic k-mer extension for scrupulous assemblies.</title>
        <authorList>
            <person name="Souvorov A."/>
            <person name="Agarwala R."/>
            <person name="Lipman D.J."/>
        </authorList>
    </citation>
    <scope>NUCLEOTIDE SEQUENCE</scope>
    <source>
        <strain evidence="5">Clostridioides</strain>
    </source>
</reference>
<dbReference type="InterPro" id="IPR013785">
    <property type="entry name" value="Aldolase_TIM"/>
</dbReference>
<dbReference type="GO" id="GO:0051536">
    <property type="term" value="F:iron-sulfur cluster binding"/>
    <property type="evidence" value="ECO:0007669"/>
    <property type="project" value="UniProtKB-KW"/>
</dbReference>
<dbReference type="CDD" id="cd01335">
    <property type="entry name" value="Radical_SAM"/>
    <property type="match status" value="1"/>
</dbReference>
<dbReference type="GO" id="GO:0046872">
    <property type="term" value="F:metal ion binding"/>
    <property type="evidence" value="ECO:0007669"/>
    <property type="project" value="UniProtKB-KW"/>
</dbReference>
<proteinExistence type="predicted"/>
<keyword evidence="3" id="KW-0408">Iron</keyword>
<gene>
    <name evidence="5" type="ORF">KRQ00_003148</name>
</gene>
<evidence type="ECO:0000256" key="3">
    <source>
        <dbReference type="ARBA" id="ARBA00023004"/>
    </source>
</evidence>
<dbReference type="PANTHER" id="PTHR11228:SF7">
    <property type="entry name" value="PQQA PEPTIDE CYCLASE"/>
    <property type="match status" value="1"/>
</dbReference>
<dbReference type="SMART" id="SM00729">
    <property type="entry name" value="Elp3"/>
    <property type="match status" value="1"/>
</dbReference>
<dbReference type="PANTHER" id="PTHR11228">
    <property type="entry name" value="RADICAL SAM DOMAIN PROTEIN"/>
    <property type="match status" value="1"/>
</dbReference>
<organism evidence="5 6">
    <name type="scientific">Clostridioides difficile</name>
    <name type="common">Peptoclostridium difficile</name>
    <dbReference type="NCBI Taxonomy" id="1496"/>
    <lineage>
        <taxon>Bacteria</taxon>
        <taxon>Bacillati</taxon>
        <taxon>Bacillota</taxon>
        <taxon>Clostridia</taxon>
        <taxon>Peptostreptococcales</taxon>
        <taxon>Peptostreptococcaceae</taxon>
        <taxon>Clostridioides</taxon>
    </lineage>
</organism>
<dbReference type="InterPro" id="IPR006638">
    <property type="entry name" value="Elp3/MiaA/NifB-like_rSAM"/>
</dbReference>
<dbReference type="AlphaFoldDB" id="A0A9P3TYG1"/>
<sequence>MEDRFFINDVCDNIINENQVILANKINGKWIKIPIECYKVIEYSIKNKKPLDKLEDVFNLDEDKKYYKQVVDKLEQLGFVSNFIVDKFKLERVNLVSFSPTNRCNLRCDYCCADSKIENKDYLGTEELKEAIDNIVKINPRILTITGGEPLLRDDFFEILSYTKEKFKGKIRLSTNATLIKENQVDEIIDGLYAMEISLDGYDELSCSKVRGKGVFTKVINLIKYIKSKGFNNIGLSMVVGKNNENDIDKFNKINYELGTIPIIRNFMNIGRGNESYTRYLDDELDIGYICEDDYINKNSLNSNMCKAGVNQISIDYKGDVYPCPNLEYDDLKMFNILQFDESMLEKILNRNMEIFDKFDILKPMNMEECKDCKVNVFCTTCPSKMYTLKNNKEMLNSNCKKMKSILEPIVW</sequence>
<protein>
    <submittedName>
        <fullName evidence="5">Radical SAM protein</fullName>
    </submittedName>
</protein>
<evidence type="ECO:0000313" key="5">
    <source>
        <dbReference type="EMBL" id="HBH2621362.1"/>
    </source>
</evidence>
<dbReference type="EMBL" id="DAEQIJ010000018">
    <property type="protein sequence ID" value="HBH2621362.1"/>
    <property type="molecule type" value="Genomic_DNA"/>
</dbReference>
<dbReference type="SFLD" id="SFLDG01386">
    <property type="entry name" value="main_SPASM_domain-containing"/>
    <property type="match status" value="1"/>
</dbReference>
<dbReference type="Pfam" id="PF13186">
    <property type="entry name" value="SPASM"/>
    <property type="match status" value="1"/>
</dbReference>
<dbReference type="Gene3D" id="3.20.20.70">
    <property type="entry name" value="Aldolase class I"/>
    <property type="match status" value="1"/>
</dbReference>
<dbReference type="InterPro" id="IPR058240">
    <property type="entry name" value="rSAM_sf"/>
</dbReference>
<dbReference type="Pfam" id="PF04055">
    <property type="entry name" value="Radical_SAM"/>
    <property type="match status" value="1"/>
</dbReference>
<dbReference type="SFLD" id="SFLDS00029">
    <property type="entry name" value="Radical_SAM"/>
    <property type="match status" value="1"/>
</dbReference>
<comment type="caution">
    <text evidence="5">The sequence shown here is derived from an EMBL/GenBank/DDBJ whole genome shotgun (WGS) entry which is preliminary data.</text>
</comment>
<evidence type="ECO:0000256" key="4">
    <source>
        <dbReference type="ARBA" id="ARBA00023014"/>
    </source>
</evidence>
<evidence type="ECO:0000256" key="2">
    <source>
        <dbReference type="ARBA" id="ARBA00022723"/>
    </source>
</evidence>
<dbReference type="InterPro" id="IPR007197">
    <property type="entry name" value="rSAM"/>
</dbReference>
<reference evidence="5" key="2">
    <citation type="submission" date="2021-06" db="EMBL/GenBank/DDBJ databases">
        <authorList>
            <consortium name="NCBI Pathogen Detection Project"/>
        </authorList>
    </citation>
    <scope>NUCLEOTIDE SEQUENCE</scope>
    <source>
        <strain evidence="5">Clostridioides</strain>
    </source>
</reference>
<evidence type="ECO:0000313" key="6">
    <source>
        <dbReference type="Proteomes" id="UP000879542"/>
    </source>
</evidence>